<dbReference type="RefSeq" id="WP_091934638.1">
    <property type="nucleotide sequence ID" value="NZ_FOUJ01000002.1"/>
</dbReference>
<organism evidence="6 7">
    <name type="scientific">Methanolobus profundi</name>
    <dbReference type="NCBI Taxonomy" id="487685"/>
    <lineage>
        <taxon>Archaea</taxon>
        <taxon>Methanobacteriati</taxon>
        <taxon>Methanobacteriota</taxon>
        <taxon>Stenosarchaea group</taxon>
        <taxon>Methanomicrobia</taxon>
        <taxon>Methanosarcinales</taxon>
        <taxon>Methanosarcinaceae</taxon>
        <taxon>Methanolobus</taxon>
    </lineage>
</organism>
<dbReference type="EMBL" id="FOUJ01000002">
    <property type="protein sequence ID" value="SFM43293.1"/>
    <property type="molecule type" value="Genomic_DNA"/>
</dbReference>
<dbReference type="OrthoDB" id="31229at2157"/>
<dbReference type="Gene3D" id="1.10.150.240">
    <property type="entry name" value="Putative phosphatase, domain 2"/>
    <property type="match status" value="1"/>
</dbReference>
<keyword evidence="7" id="KW-1185">Reference proteome</keyword>
<protein>
    <submittedName>
        <fullName evidence="6">Haloacid dehalogenase superfamily, subfamily IA, variant 3 with third motif having DD or ED</fullName>
    </submittedName>
</protein>
<gene>
    <name evidence="6" type="ORF">SAMN04488696_1188</name>
</gene>
<dbReference type="GO" id="GO:0046872">
    <property type="term" value="F:metal ion binding"/>
    <property type="evidence" value="ECO:0007669"/>
    <property type="project" value="UniProtKB-KW"/>
</dbReference>
<dbReference type="InterPro" id="IPR023198">
    <property type="entry name" value="PGP-like_dom2"/>
</dbReference>
<comment type="cofactor">
    <cofactor evidence="1">
        <name>Mg(2+)</name>
        <dbReference type="ChEBI" id="CHEBI:18420"/>
    </cofactor>
</comment>
<proteinExistence type="inferred from homology"/>
<dbReference type="STRING" id="487685.SAMN04488696_1188"/>
<dbReference type="SFLD" id="SFLDG01129">
    <property type="entry name" value="C1.5:_HAD__Beta-PGM__Phosphata"/>
    <property type="match status" value="1"/>
</dbReference>
<reference evidence="7" key="1">
    <citation type="submission" date="2016-10" db="EMBL/GenBank/DDBJ databases">
        <authorList>
            <person name="Varghese N."/>
            <person name="Submissions S."/>
        </authorList>
    </citation>
    <scope>NUCLEOTIDE SEQUENCE [LARGE SCALE GENOMIC DNA]</scope>
    <source>
        <strain evidence="7">Mob M</strain>
    </source>
</reference>
<dbReference type="CDD" id="cd07505">
    <property type="entry name" value="HAD_BPGM-like"/>
    <property type="match status" value="1"/>
</dbReference>
<keyword evidence="5" id="KW-0119">Carbohydrate metabolism</keyword>
<dbReference type="InterPro" id="IPR051600">
    <property type="entry name" value="Beta-PGM-like"/>
</dbReference>
<evidence type="ECO:0000256" key="2">
    <source>
        <dbReference type="ARBA" id="ARBA00007958"/>
    </source>
</evidence>
<evidence type="ECO:0000256" key="1">
    <source>
        <dbReference type="ARBA" id="ARBA00001946"/>
    </source>
</evidence>
<dbReference type="PANTHER" id="PTHR46193:SF18">
    <property type="entry name" value="HEXITOL PHOSPHATASE B"/>
    <property type="match status" value="1"/>
</dbReference>
<comment type="similarity">
    <text evidence="2">Belongs to the HAD-like hydrolase superfamily.</text>
</comment>
<dbReference type="InterPro" id="IPR006439">
    <property type="entry name" value="HAD-SF_hydro_IA"/>
</dbReference>
<dbReference type="SUPFAM" id="SSF56784">
    <property type="entry name" value="HAD-like"/>
    <property type="match status" value="1"/>
</dbReference>
<dbReference type="GO" id="GO:0003824">
    <property type="term" value="F:catalytic activity"/>
    <property type="evidence" value="ECO:0007669"/>
    <property type="project" value="UniProtKB-ARBA"/>
</dbReference>
<keyword evidence="3" id="KW-0479">Metal-binding</keyword>
<dbReference type="SFLD" id="SFLDG01135">
    <property type="entry name" value="C1.5.6:_HAD__Beta-PGM__Phospha"/>
    <property type="match status" value="1"/>
</dbReference>
<evidence type="ECO:0000313" key="7">
    <source>
        <dbReference type="Proteomes" id="UP000198535"/>
    </source>
</evidence>
<dbReference type="InterPro" id="IPR023214">
    <property type="entry name" value="HAD_sf"/>
</dbReference>
<dbReference type="Gene3D" id="3.40.50.1000">
    <property type="entry name" value="HAD superfamily/HAD-like"/>
    <property type="match status" value="1"/>
</dbReference>
<dbReference type="NCBIfam" id="TIGR01509">
    <property type="entry name" value="HAD-SF-IA-v3"/>
    <property type="match status" value="1"/>
</dbReference>
<sequence length="222" mass="24673">MLSSLIFDMDGVLVDSMTYHAQAWIQVSSEVGVNVTPADIYEVEGANHRVGLEWLFEKAGRELDPDMYDSILERKIEIFTSIADVKPFEGMVECLSVLKKDFKLAVVTGSERVTVESFMDQFFPGIFDVIVSGEDVHYGKPYPEPYLKAVEMLGIGKEECIVVENAPMGVESAKKAGLYCVGVPTYITPDKLSEADMILNDHASLQAYLYNILEKGHLCDNS</sequence>
<dbReference type="SFLD" id="SFLDS00003">
    <property type="entry name" value="Haloacid_Dehalogenase"/>
    <property type="match status" value="1"/>
</dbReference>
<name>A0A1I4QUA8_9EURY</name>
<dbReference type="PRINTS" id="PR00413">
    <property type="entry name" value="HADHALOGNASE"/>
</dbReference>
<dbReference type="Pfam" id="PF13419">
    <property type="entry name" value="HAD_2"/>
    <property type="match status" value="1"/>
</dbReference>
<accession>A0A1I4QUA8</accession>
<evidence type="ECO:0000256" key="4">
    <source>
        <dbReference type="ARBA" id="ARBA00022842"/>
    </source>
</evidence>
<dbReference type="Proteomes" id="UP000198535">
    <property type="component" value="Unassembled WGS sequence"/>
</dbReference>
<dbReference type="AlphaFoldDB" id="A0A1I4QUA8"/>
<dbReference type="InterPro" id="IPR036412">
    <property type="entry name" value="HAD-like_sf"/>
</dbReference>
<evidence type="ECO:0000256" key="3">
    <source>
        <dbReference type="ARBA" id="ARBA00022723"/>
    </source>
</evidence>
<evidence type="ECO:0000313" key="6">
    <source>
        <dbReference type="EMBL" id="SFM43293.1"/>
    </source>
</evidence>
<keyword evidence="4" id="KW-0460">Magnesium</keyword>
<dbReference type="InterPro" id="IPR041492">
    <property type="entry name" value="HAD_2"/>
</dbReference>
<dbReference type="PANTHER" id="PTHR46193">
    <property type="entry name" value="6-PHOSPHOGLUCONATE PHOSPHATASE"/>
    <property type="match status" value="1"/>
</dbReference>
<evidence type="ECO:0000256" key="5">
    <source>
        <dbReference type="ARBA" id="ARBA00023277"/>
    </source>
</evidence>